<protein>
    <recommendedName>
        <fullName evidence="5">unspecific monooxygenase</fullName>
        <ecNumber evidence="5">1.14.14.1</ecNumber>
    </recommendedName>
</protein>
<dbReference type="InterPro" id="IPR017972">
    <property type="entry name" value="Cyt_P450_CS"/>
</dbReference>
<dbReference type="InterPro" id="IPR001128">
    <property type="entry name" value="Cyt_P450"/>
</dbReference>
<dbReference type="InterPro" id="IPR002401">
    <property type="entry name" value="Cyt_P450_E_grp-I"/>
</dbReference>
<comment type="cofactor">
    <cofactor evidence="1">
        <name>heme</name>
        <dbReference type="ChEBI" id="CHEBI:30413"/>
    </cofactor>
</comment>
<keyword evidence="11 14" id="KW-0408">Iron</keyword>
<keyword evidence="10 14" id="KW-0560">Oxidoreductase</keyword>
<dbReference type="PANTHER" id="PTHR24300">
    <property type="entry name" value="CYTOCHROME P450 508A4-RELATED"/>
    <property type="match status" value="1"/>
</dbReference>
<name>A0ABQ7SRZ3_PHRPL</name>
<dbReference type="Pfam" id="PF00067">
    <property type="entry name" value="p450"/>
    <property type="match status" value="1"/>
</dbReference>
<keyword evidence="12 14" id="KW-0503">Monooxygenase</keyword>
<evidence type="ECO:0000256" key="15">
    <source>
        <dbReference type="SAM" id="Coils"/>
    </source>
</evidence>
<sequence>MELLGMVTILLMVFISSLLLSAIWKSGTDKKGKLPPGPSPLPIIGNALQLRTYHLDHTLCKVAEIDQKRRDEGERYLRREDERMRISEKYGPVFTMHFGTEPVVVLYGYDAIREALVDHAEEFSGRGRIPLIDKLRHFALTTLRNFGMGKKSIEERIQEEAQYLLEELQNTKEKVQEEIDRVVGRSRRPCMADRGQMPYTDAVLHEIQRFISLAPLGLPHAVIKDTPFRKYVIPKGTTVFPVLTSVLHDSKEFPNPKEFDPQHFLNEDGTFRKSDYFIPFSAGKRVCLGEGLARMELFLFLTTILQNFKLRPLTDPKDISITSTVSNVTTVLQPYQLCVVPR</sequence>
<dbReference type="PRINTS" id="PR00463">
    <property type="entry name" value="EP450I"/>
</dbReference>
<evidence type="ECO:0000256" key="12">
    <source>
        <dbReference type="ARBA" id="ARBA00023033"/>
    </source>
</evidence>
<evidence type="ECO:0000256" key="1">
    <source>
        <dbReference type="ARBA" id="ARBA00001971"/>
    </source>
</evidence>
<dbReference type="InterPro" id="IPR050182">
    <property type="entry name" value="Cytochrome_P450_fam2"/>
</dbReference>
<evidence type="ECO:0000256" key="13">
    <source>
        <dbReference type="ARBA" id="ARBA00023136"/>
    </source>
</evidence>
<organism evidence="17 18">
    <name type="scientific">Phrynosoma platyrhinos</name>
    <name type="common">Desert horned lizard</name>
    <dbReference type="NCBI Taxonomy" id="52577"/>
    <lineage>
        <taxon>Eukaryota</taxon>
        <taxon>Metazoa</taxon>
        <taxon>Chordata</taxon>
        <taxon>Craniata</taxon>
        <taxon>Vertebrata</taxon>
        <taxon>Euteleostomi</taxon>
        <taxon>Lepidosauria</taxon>
        <taxon>Squamata</taxon>
        <taxon>Bifurcata</taxon>
        <taxon>Unidentata</taxon>
        <taxon>Episquamata</taxon>
        <taxon>Toxicofera</taxon>
        <taxon>Iguania</taxon>
        <taxon>Phrynosomatidae</taxon>
        <taxon>Phrynosomatinae</taxon>
        <taxon>Phrynosoma</taxon>
    </lineage>
</organism>
<evidence type="ECO:0000256" key="11">
    <source>
        <dbReference type="ARBA" id="ARBA00023004"/>
    </source>
</evidence>
<evidence type="ECO:0000256" key="6">
    <source>
        <dbReference type="ARBA" id="ARBA00022617"/>
    </source>
</evidence>
<keyword evidence="16" id="KW-0812">Transmembrane</keyword>
<feature type="coiled-coil region" evidence="15">
    <location>
        <begin position="154"/>
        <end position="185"/>
    </location>
</feature>
<evidence type="ECO:0000256" key="2">
    <source>
        <dbReference type="ARBA" id="ARBA00004174"/>
    </source>
</evidence>
<evidence type="ECO:0000256" key="9">
    <source>
        <dbReference type="ARBA" id="ARBA00022848"/>
    </source>
</evidence>
<keyword evidence="16" id="KW-1133">Transmembrane helix</keyword>
<evidence type="ECO:0000256" key="5">
    <source>
        <dbReference type="ARBA" id="ARBA00012109"/>
    </source>
</evidence>
<evidence type="ECO:0000256" key="3">
    <source>
        <dbReference type="ARBA" id="ARBA00004406"/>
    </source>
</evidence>
<keyword evidence="13 16" id="KW-0472">Membrane</keyword>
<keyword evidence="18" id="KW-1185">Reference proteome</keyword>
<dbReference type="Gene3D" id="1.10.630.10">
    <property type="entry name" value="Cytochrome P450"/>
    <property type="match status" value="2"/>
</dbReference>
<accession>A0ABQ7SRZ3</accession>
<dbReference type="PROSITE" id="PS00086">
    <property type="entry name" value="CYTOCHROME_P450"/>
    <property type="match status" value="1"/>
</dbReference>
<evidence type="ECO:0000313" key="17">
    <source>
        <dbReference type="EMBL" id="KAH0620186.1"/>
    </source>
</evidence>
<dbReference type="PANTHER" id="PTHR24300:SF356">
    <property type="entry name" value="CYTOCHROME P450 2E1"/>
    <property type="match status" value="1"/>
</dbReference>
<comment type="caution">
    <text evidence="17">The sequence shown here is derived from an EMBL/GenBank/DDBJ whole genome shotgun (WGS) entry which is preliminary data.</text>
</comment>
<evidence type="ECO:0000256" key="16">
    <source>
        <dbReference type="SAM" id="Phobius"/>
    </source>
</evidence>
<evidence type="ECO:0000313" key="18">
    <source>
        <dbReference type="Proteomes" id="UP000826234"/>
    </source>
</evidence>
<evidence type="ECO:0000256" key="8">
    <source>
        <dbReference type="ARBA" id="ARBA00022824"/>
    </source>
</evidence>
<dbReference type="EMBL" id="JAIPUX010003289">
    <property type="protein sequence ID" value="KAH0620186.1"/>
    <property type="molecule type" value="Genomic_DNA"/>
</dbReference>
<comment type="subcellular location">
    <subcellularLocation>
        <location evidence="3">Endoplasmic reticulum membrane</location>
        <topology evidence="3">Peripheral membrane protein</topology>
    </subcellularLocation>
    <subcellularLocation>
        <location evidence="2">Microsome membrane</location>
        <topology evidence="2">Peripheral membrane protein</topology>
    </subcellularLocation>
</comment>
<keyword evidence="7 14" id="KW-0479">Metal-binding</keyword>
<evidence type="ECO:0000256" key="10">
    <source>
        <dbReference type="ARBA" id="ARBA00023002"/>
    </source>
</evidence>
<dbReference type="InterPro" id="IPR036396">
    <property type="entry name" value="Cyt_P450_sf"/>
</dbReference>
<evidence type="ECO:0000256" key="7">
    <source>
        <dbReference type="ARBA" id="ARBA00022723"/>
    </source>
</evidence>
<keyword evidence="9" id="KW-0492">Microsome</keyword>
<gene>
    <name evidence="17" type="ORF">JD844_020192</name>
</gene>
<evidence type="ECO:0000256" key="14">
    <source>
        <dbReference type="RuleBase" id="RU000461"/>
    </source>
</evidence>
<reference evidence="17 18" key="1">
    <citation type="journal article" date="2022" name="Gigascience">
        <title>A chromosome-level genome assembly and annotation of the desert horned lizard, Phrynosoma platyrhinos, provides insight into chromosomal rearrangements among reptiles.</title>
        <authorList>
            <person name="Koochekian N."/>
            <person name="Ascanio A."/>
            <person name="Farleigh K."/>
            <person name="Card D.C."/>
            <person name="Schield D.R."/>
            <person name="Castoe T.A."/>
            <person name="Jezkova T."/>
        </authorList>
    </citation>
    <scope>NUCLEOTIDE SEQUENCE [LARGE SCALE GENOMIC DNA]</scope>
    <source>
        <strain evidence="17">NK-2021</strain>
    </source>
</reference>
<comment type="similarity">
    <text evidence="4 14">Belongs to the cytochrome P450 family.</text>
</comment>
<feature type="transmembrane region" description="Helical" evidence="16">
    <location>
        <begin position="6"/>
        <end position="24"/>
    </location>
</feature>
<proteinExistence type="inferred from homology"/>
<dbReference type="Proteomes" id="UP000826234">
    <property type="component" value="Unassembled WGS sequence"/>
</dbReference>
<keyword evidence="15" id="KW-0175">Coiled coil</keyword>
<dbReference type="EC" id="1.14.14.1" evidence="5"/>
<evidence type="ECO:0000256" key="4">
    <source>
        <dbReference type="ARBA" id="ARBA00010617"/>
    </source>
</evidence>
<dbReference type="SUPFAM" id="SSF48264">
    <property type="entry name" value="Cytochrome P450"/>
    <property type="match status" value="1"/>
</dbReference>
<keyword evidence="6 14" id="KW-0349">Heme</keyword>
<dbReference type="PRINTS" id="PR00385">
    <property type="entry name" value="P450"/>
</dbReference>
<keyword evidence="8" id="KW-0256">Endoplasmic reticulum</keyword>